<dbReference type="PANTHER" id="PTHR11803">
    <property type="entry name" value="2-IMINOBUTANOATE/2-IMINOPROPANOATE DEAMINASE RIDA"/>
    <property type="match status" value="1"/>
</dbReference>
<name>A0A1T4X429_9BACT</name>
<dbReference type="NCBIfam" id="TIGR00004">
    <property type="entry name" value="Rid family detoxifying hydrolase"/>
    <property type="match status" value="1"/>
</dbReference>
<evidence type="ECO:0000313" key="3">
    <source>
        <dbReference type="Proteomes" id="UP000190027"/>
    </source>
</evidence>
<evidence type="ECO:0000313" key="2">
    <source>
        <dbReference type="EMBL" id="SKA84187.1"/>
    </source>
</evidence>
<dbReference type="PANTHER" id="PTHR11803:SF58">
    <property type="entry name" value="PROTEIN HMF1-RELATED"/>
    <property type="match status" value="1"/>
</dbReference>
<dbReference type="Pfam" id="PF01042">
    <property type="entry name" value="Ribonuc_L-PSP"/>
    <property type="match status" value="1"/>
</dbReference>
<organism evidence="2 3">
    <name type="scientific">Paucidesulfovibrio gracilis DSM 16080</name>
    <dbReference type="NCBI Taxonomy" id="1121449"/>
    <lineage>
        <taxon>Bacteria</taxon>
        <taxon>Pseudomonadati</taxon>
        <taxon>Thermodesulfobacteriota</taxon>
        <taxon>Desulfovibrionia</taxon>
        <taxon>Desulfovibrionales</taxon>
        <taxon>Desulfovibrionaceae</taxon>
        <taxon>Paucidesulfovibrio</taxon>
    </lineage>
</organism>
<proteinExistence type="inferred from homology"/>
<keyword evidence="3" id="KW-1185">Reference proteome</keyword>
<dbReference type="Proteomes" id="UP000190027">
    <property type="component" value="Unassembled WGS sequence"/>
</dbReference>
<accession>A0A1T4X429</accession>
<dbReference type="CDD" id="cd00448">
    <property type="entry name" value="YjgF_YER057c_UK114_family"/>
    <property type="match status" value="1"/>
</dbReference>
<dbReference type="InterPro" id="IPR006175">
    <property type="entry name" value="YjgF/YER057c/UK114"/>
</dbReference>
<dbReference type="GO" id="GO:0019239">
    <property type="term" value="F:deaminase activity"/>
    <property type="evidence" value="ECO:0007669"/>
    <property type="project" value="TreeGrafter"/>
</dbReference>
<dbReference type="InterPro" id="IPR006056">
    <property type="entry name" value="RidA"/>
</dbReference>
<dbReference type="InterPro" id="IPR035959">
    <property type="entry name" value="RutC-like_sf"/>
</dbReference>
<dbReference type="AlphaFoldDB" id="A0A1T4X429"/>
<dbReference type="Gene3D" id="3.30.1330.40">
    <property type="entry name" value="RutC-like"/>
    <property type="match status" value="1"/>
</dbReference>
<sequence length="130" mass="13739">MSEIQMIHTSKAPAAVGPYSQGTAWNALVFVSGQLGLLPESGTFAGGPEDFESQARQALRNMSAILDAAGSSLEQVLNVEVFLTDMGQFATFNAIYEEFFNTHKPARAAVEVAGLPKGGLVEVKCTATKS</sequence>
<protein>
    <submittedName>
        <fullName evidence="2">Endoribonuclease L-PSP</fullName>
    </submittedName>
</protein>
<evidence type="ECO:0000256" key="1">
    <source>
        <dbReference type="ARBA" id="ARBA00010552"/>
    </source>
</evidence>
<comment type="similarity">
    <text evidence="1">Belongs to the RutC family.</text>
</comment>
<dbReference type="RefSeq" id="WP_078717301.1">
    <property type="nucleotide sequence ID" value="NZ_FUYC01000007.1"/>
</dbReference>
<dbReference type="FunFam" id="3.30.1330.40:FF:000001">
    <property type="entry name" value="L-PSP family endoribonuclease"/>
    <property type="match status" value="1"/>
</dbReference>
<dbReference type="GO" id="GO:0005829">
    <property type="term" value="C:cytosol"/>
    <property type="evidence" value="ECO:0007669"/>
    <property type="project" value="TreeGrafter"/>
</dbReference>
<reference evidence="2 3" key="1">
    <citation type="submission" date="2017-02" db="EMBL/GenBank/DDBJ databases">
        <authorList>
            <person name="Peterson S.W."/>
        </authorList>
    </citation>
    <scope>NUCLEOTIDE SEQUENCE [LARGE SCALE GENOMIC DNA]</scope>
    <source>
        <strain evidence="2 3">DSM 16080</strain>
    </source>
</reference>
<dbReference type="STRING" id="1121449.SAMN02745704_01735"/>
<dbReference type="SUPFAM" id="SSF55298">
    <property type="entry name" value="YjgF-like"/>
    <property type="match status" value="1"/>
</dbReference>
<gene>
    <name evidence="2" type="ORF">SAMN02745704_01735</name>
</gene>
<dbReference type="EMBL" id="FUYC01000007">
    <property type="protein sequence ID" value="SKA84187.1"/>
    <property type="molecule type" value="Genomic_DNA"/>
</dbReference>
<dbReference type="OrthoDB" id="9808943at2"/>